<reference evidence="15 16" key="1">
    <citation type="journal article" date="2024" name="IMA Fungus">
        <title>IMA Genome - F19 : A genome assembly and annotation guide to empower mycologists, including annotated draft genome sequences of Ceratocystis pirilliformis, Diaporthe australafricana, Fusarium ophioides, Paecilomyces lecythidis, and Sporothrix stenoceras.</title>
        <authorList>
            <person name="Aylward J."/>
            <person name="Wilson A.M."/>
            <person name="Visagie C.M."/>
            <person name="Spraker J."/>
            <person name="Barnes I."/>
            <person name="Buitendag C."/>
            <person name="Ceriani C."/>
            <person name="Del Mar Angel L."/>
            <person name="du Plessis D."/>
            <person name="Fuchs T."/>
            <person name="Gasser K."/>
            <person name="Kramer D."/>
            <person name="Li W."/>
            <person name="Munsamy K."/>
            <person name="Piso A."/>
            <person name="Price J.L."/>
            <person name="Sonnekus B."/>
            <person name="Thomas C."/>
            <person name="van der Nest A."/>
            <person name="van Dijk A."/>
            <person name="van Heerden A."/>
            <person name="van Vuuren N."/>
            <person name="Yilmaz N."/>
            <person name="Duong T.A."/>
            <person name="van der Merwe N.A."/>
            <person name="Wingfield M.J."/>
            <person name="Wingfield B.D."/>
        </authorList>
    </citation>
    <scope>NUCLEOTIDE SEQUENCE [LARGE SCALE GENOMIC DNA]</scope>
    <source>
        <strain evidence="15 16">CMW 5346</strain>
    </source>
</reference>
<feature type="transmembrane region" description="Helical" evidence="14">
    <location>
        <begin position="481"/>
        <end position="503"/>
    </location>
</feature>
<keyword evidence="9 14" id="KW-0472">Membrane</keyword>
<keyword evidence="4" id="KW-0444">Lipid biosynthesis</keyword>
<dbReference type="Proteomes" id="UP001583186">
    <property type="component" value="Unassembled WGS sequence"/>
</dbReference>
<dbReference type="PANTHER" id="PTHR31201:SF1">
    <property type="entry name" value="GLYCEROPHOSPHOCHOLINE ACYLTRANSFERASE 1"/>
    <property type="match status" value="1"/>
</dbReference>
<evidence type="ECO:0000256" key="14">
    <source>
        <dbReference type="SAM" id="Phobius"/>
    </source>
</evidence>
<dbReference type="PANTHER" id="PTHR31201">
    <property type="entry name" value="OS01G0585100 PROTEIN"/>
    <property type="match status" value="1"/>
</dbReference>
<evidence type="ECO:0000256" key="8">
    <source>
        <dbReference type="ARBA" id="ARBA00023098"/>
    </source>
</evidence>
<keyword evidence="16" id="KW-1185">Reference proteome</keyword>
<feature type="region of interest" description="Disordered" evidence="13">
    <location>
        <begin position="532"/>
        <end position="651"/>
    </location>
</feature>
<feature type="transmembrane region" description="Helical" evidence="14">
    <location>
        <begin position="286"/>
        <end position="306"/>
    </location>
</feature>
<feature type="transmembrane region" description="Helical" evidence="14">
    <location>
        <begin position="392"/>
        <end position="413"/>
    </location>
</feature>
<keyword evidence="5" id="KW-0808">Transferase</keyword>
<evidence type="ECO:0000256" key="11">
    <source>
        <dbReference type="ARBA" id="ARBA00023264"/>
    </source>
</evidence>
<evidence type="ECO:0000256" key="2">
    <source>
        <dbReference type="ARBA" id="ARBA00006675"/>
    </source>
</evidence>
<feature type="transmembrane region" description="Helical" evidence="14">
    <location>
        <begin position="237"/>
        <end position="256"/>
    </location>
</feature>
<protein>
    <recommendedName>
        <fullName evidence="3">Glycerophosphocholine acyltransferase 1</fullName>
    </recommendedName>
</protein>
<gene>
    <name evidence="15" type="ORF">Sste5346_002597</name>
</gene>
<feature type="compositionally biased region" description="Low complexity" evidence="13">
    <location>
        <begin position="77"/>
        <end position="93"/>
    </location>
</feature>
<keyword evidence="12" id="KW-0012">Acyltransferase</keyword>
<feature type="compositionally biased region" description="Polar residues" evidence="13">
    <location>
        <begin position="125"/>
        <end position="134"/>
    </location>
</feature>
<proteinExistence type="inferred from homology"/>
<name>A0ABR3ZI02_9PEZI</name>
<keyword evidence="11" id="KW-1208">Phospholipid metabolism</keyword>
<comment type="subcellular location">
    <subcellularLocation>
        <location evidence="1">Membrane</location>
        <topology evidence="1">Multi-pass membrane protein</topology>
    </subcellularLocation>
</comment>
<evidence type="ECO:0000256" key="1">
    <source>
        <dbReference type="ARBA" id="ARBA00004141"/>
    </source>
</evidence>
<accession>A0ABR3ZI02</accession>
<feature type="compositionally biased region" description="Low complexity" evidence="13">
    <location>
        <begin position="607"/>
        <end position="637"/>
    </location>
</feature>
<keyword evidence="10" id="KW-0594">Phospholipid biosynthesis</keyword>
<feature type="region of interest" description="Disordered" evidence="13">
    <location>
        <begin position="32"/>
        <end position="135"/>
    </location>
</feature>
<comment type="caution">
    <text evidence="15">The sequence shown here is derived from an EMBL/GenBank/DDBJ whole genome shotgun (WGS) entry which is preliminary data.</text>
</comment>
<feature type="compositionally biased region" description="Basic and acidic residues" evidence="13">
    <location>
        <begin position="641"/>
        <end position="651"/>
    </location>
</feature>
<evidence type="ECO:0000256" key="3">
    <source>
        <dbReference type="ARBA" id="ARBA00019082"/>
    </source>
</evidence>
<organism evidence="15 16">
    <name type="scientific">Sporothrix stenoceras</name>
    <dbReference type="NCBI Taxonomy" id="5173"/>
    <lineage>
        <taxon>Eukaryota</taxon>
        <taxon>Fungi</taxon>
        <taxon>Dikarya</taxon>
        <taxon>Ascomycota</taxon>
        <taxon>Pezizomycotina</taxon>
        <taxon>Sordariomycetes</taxon>
        <taxon>Sordariomycetidae</taxon>
        <taxon>Ophiostomatales</taxon>
        <taxon>Ophiostomataceae</taxon>
        <taxon>Sporothrix</taxon>
    </lineage>
</organism>
<evidence type="ECO:0000256" key="10">
    <source>
        <dbReference type="ARBA" id="ARBA00023209"/>
    </source>
</evidence>
<sequence>MADVLILRGAEVLRKVSFNNNDRKRFRRLTLSDMAEPEPGALSSAPGLPTPTSRINKSEDTLTDSEIALTPEGSSGGSNPDAGAAADASAGSPQLLPEHAIADTPTLGPTMSGPSSPRYGASRHPSFSGSSSYQEDWDIPPLDRLTVLDLLDNFALPQQLEKLSKGISAQTRKLKKSRDALKSRSAVARERMVEEWRHRVPSAEEQLDRYRKRMRTSVEKLGRQWNDTKVITLREKVSFICGVLNIFISGYLIGGWPEYMHLWYTVQILYFMPIRFYTYHKRGYHYFLADLCYFVNFLLILSLWVFPSSKRLFVACYCLAFGNNAVAIVMWRNSLVFHSFDKVTSLFIHVMPCATLHCIVHLVSPEIQKVRFPAVYAIQHAPPGTYGNYANVISMLAWSTIPYAIWQLSYYFFITVRRREKIAAGRPTSFTWLRRSYSKTWIGKIVLALPNALQEPAFMFIQYNYAVCTMLPCPLWFRYRWASAAFMMGVFTWSIYNGSTYYIDVFGKRFQKELEAMKQEVAKWHSLESVAGEGSTTSGAGGGASSGSAGAGDGATDNAGGTLSNLTSPPLEPLSERGTDDEDDEERRHSIDAIPLLDRDANDDGSDSASNSGAKTPGVASAAEAMAAATMTGATGSDWDVSAKDVARRRN</sequence>
<comment type="similarity">
    <text evidence="2">Belongs to the GPC1 family.</text>
</comment>
<evidence type="ECO:0000256" key="9">
    <source>
        <dbReference type="ARBA" id="ARBA00023136"/>
    </source>
</evidence>
<feature type="compositionally biased region" description="Basic and acidic residues" evidence="13">
    <location>
        <begin position="586"/>
        <end position="602"/>
    </location>
</feature>
<evidence type="ECO:0000256" key="7">
    <source>
        <dbReference type="ARBA" id="ARBA00022989"/>
    </source>
</evidence>
<dbReference type="Pfam" id="PF10998">
    <property type="entry name" value="DUF2838"/>
    <property type="match status" value="1"/>
</dbReference>
<dbReference type="InterPro" id="IPR021261">
    <property type="entry name" value="GPCAT"/>
</dbReference>
<keyword evidence="6 14" id="KW-0812">Transmembrane</keyword>
<dbReference type="EMBL" id="JAWCUI010000010">
    <property type="protein sequence ID" value="KAL1900286.1"/>
    <property type="molecule type" value="Genomic_DNA"/>
</dbReference>
<evidence type="ECO:0000256" key="12">
    <source>
        <dbReference type="ARBA" id="ARBA00023315"/>
    </source>
</evidence>
<keyword evidence="7 14" id="KW-1133">Transmembrane helix</keyword>
<evidence type="ECO:0000256" key="5">
    <source>
        <dbReference type="ARBA" id="ARBA00022679"/>
    </source>
</evidence>
<evidence type="ECO:0000313" key="15">
    <source>
        <dbReference type="EMBL" id="KAL1900286.1"/>
    </source>
</evidence>
<evidence type="ECO:0000256" key="6">
    <source>
        <dbReference type="ARBA" id="ARBA00022692"/>
    </source>
</evidence>
<evidence type="ECO:0000313" key="16">
    <source>
        <dbReference type="Proteomes" id="UP001583186"/>
    </source>
</evidence>
<feature type="transmembrane region" description="Helical" evidence="14">
    <location>
        <begin position="312"/>
        <end position="331"/>
    </location>
</feature>
<evidence type="ECO:0000256" key="4">
    <source>
        <dbReference type="ARBA" id="ARBA00022516"/>
    </source>
</evidence>
<keyword evidence="8" id="KW-0443">Lipid metabolism</keyword>
<evidence type="ECO:0000256" key="13">
    <source>
        <dbReference type="SAM" id="MobiDB-lite"/>
    </source>
</evidence>
<feature type="compositionally biased region" description="Gly residues" evidence="13">
    <location>
        <begin position="539"/>
        <end position="553"/>
    </location>
</feature>